<reference evidence="2" key="1">
    <citation type="submission" date="2020-12" db="EMBL/GenBank/DDBJ databases">
        <title>M. sibirica DSM 26468T genome.</title>
        <authorList>
            <person name="Thieme N."/>
            <person name="Rettenmaier R."/>
            <person name="Zverlov V."/>
            <person name="Liebl W."/>
        </authorList>
    </citation>
    <scope>NUCLEOTIDE SEQUENCE</scope>
    <source>
        <strain evidence="2">DSM 26468</strain>
    </source>
</reference>
<accession>A0A8J7HB38</accession>
<dbReference type="RefSeq" id="WP_197660863.1">
    <property type="nucleotide sequence ID" value="NZ_JAEAGR010000005.1"/>
</dbReference>
<sequence>MIFIQKQKNFCRGVSVLVILCILIGSYDNPFLERARAADTWMELDGLPNGIQKAEIKDEQIVQTGIHNAADKDLIRYKTKYYYMAIETFDIYQRMSSTRNSGIETKLVNFRYGRTHTVDNLKSVEYIIDRKEFTNAAAKLGVTADSIIRNGGSQTVYMNNIFDIVQGEDDRVLRRNVFGYTEMMNAIDWSSATDEYLKGYYNFPYKITAGSIYDVKIKAVDEARNELKDLTPNDTKYSKAIYSQKWPSKPATSYELPQAEETIVKNNVNHQFKKEWYYEYTRRGTGEKVTMPVSPVSNNQISIASMPDADELTIYFVYKKSTKPYYYQIDAVDETGKYLRTNRSKTLTHFGDTSVFYRPLSPITVNKKEYNYQNKWEMVYIDRVSGTEKKITRTGATIDDITMPDAKEDSIAVFKVVFSTGATPTLPPTPTPRPGVPSPTPTPAIPIIEVPLLGAASMEFTQPVNTGMIRADLRGAERFTAPLGVPTTESLFAEVIAKEYLVGYRFVKKIGIEHYNIKVTKDYILSYMTATPEEEGGGEPVTETITVTHHVTVPRAYGYWEIENLEVYKIDNAHLTNYALPGGSITLYPNMSYYNPPTISYNHSSSKEYHIIKPNEAINGITLPSETISVPGDPTSRPNIPREEFERQAEYTALTQTGKIKVRSDSVIFNDQTVISDAIRETEAPDINPAALPQCYTNINKNVLYRSGMVIDATKKNGTYPSSGTITYTALARVGTNRAQKPSYMINNLNQVVIHSPVVCEPILEADNDRYVQLLNPMDGCTQLVLDPDQNLSDFTVTISNTGPHSGKLGYYTRDFSRSLRDPNVSYIASSNGILRNEVQFPFDVYLDIGADKDPENDTYVTAGTWVVIGRSSPRFYLPMWTEEGVHTINFRTVAVNGEPYIERTEEYANRELIRYVATNTRKVEVSGRMYGLNIYDLTDYPLWEEAFRVPKSKDFKKNYPDKYLNGTDKPTYNKNYSYTYTIGTNDQYGNDTGRKTKFTLPLVNGSHPYYKNLGVLKSGYMFRYSLETTGNLFSDANMVLINPSFYFVDKNGENRTAVDLYYTEEINRKNRHLVKMGSSLDKINMKTTSTGDIYLGIPEDELRQTAALRNTNFGKHIAKRAPMFTFTDIRLNYAFRTYVNDTYMNTVKGFDSFTDVLDRGIEEDDITICKQRWYGEYYLPNEVHAVAKGFDVYDYMDKYGVDYSEDFWLTDGYIIINFSIETLDQNGNCRLSYTNALNYMDKGHCSMWIMEGPVPTKKDWEGTSFNFFAGDVIMYYADKQMTDDYSPGVIY</sequence>
<keyword evidence="3" id="KW-1185">Reference proteome</keyword>
<dbReference type="EMBL" id="JAEAGR010000005">
    <property type="protein sequence ID" value="MBH1940646.1"/>
    <property type="molecule type" value="Genomic_DNA"/>
</dbReference>
<protein>
    <recommendedName>
        <fullName evidence="1">DUF5704 domain-containing protein</fullName>
    </recommendedName>
</protein>
<dbReference type="Pfam" id="PF18964">
    <property type="entry name" value="DUF5704"/>
    <property type="match status" value="1"/>
</dbReference>
<dbReference type="Proteomes" id="UP000623269">
    <property type="component" value="Unassembled WGS sequence"/>
</dbReference>
<evidence type="ECO:0000313" key="2">
    <source>
        <dbReference type="EMBL" id="MBH1940646.1"/>
    </source>
</evidence>
<dbReference type="InterPro" id="IPR043759">
    <property type="entry name" value="DUF5704"/>
</dbReference>
<name>A0A8J7HB38_9FIRM</name>
<gene>
    <name evidence="2" type="ORF">I5677_07070</name>
</gene>
<evidence type="ECO:0000313" key="3">
    <source>
        <dbReference type="Proteomes" id="UP000623269"/>
    </source>
</evidence>
<feature type="domain" description="DUF5704" evidence="1">
    <location>
        <begin position="480"/>
        <end position="665"/>
    </location>
</feature>
<proteinExistence type="predicted"/>
<organism evidence="2 3">
    <name type="scientific">Mobilitalea sibirica</name>
    <dbReference type="NCBI Taxonomy" id="1462919"/>
    <lineage>
        <taxon>Bacteria</taxon>
        <taxon>Bacillati</taxon>
        <taxon>Bacillota</taxon>
        <taxon>Clostridia</taxon>
        <taxon>Lachnospirales</taxon>
        <taxon>Lachnospiraceae</taxon>
        <taxon>Mobilitalea</taxon>
    </lineage>
</organism>
<comment type="caution">
    <text evidence="2">The sequence shown here is derived from an EMBL/GenBank/DDBJ whole genome shotgun (WGS) entry which is preliminary data.</text>
</comment>
<evidence type="ECO:0000259" key="1">
    <source>
        <dbReference type="Pfam" id="PF18964"/>
    </source>
</evidence>